<dbReference type="CDD" id="cd01031">
    <property type="entry name" value="EriC"/>
    <property type="match status" value="1"/>
</dbReference>
<dbReference type="GO" id="GO:0005254">
    <property type="term" value="F:chloride channel activity"/>
    <property type="evidence" value="ECO:0007669"/>
    <property type="project" value="UniProtKB-KW"/>
</dbReference>
<dbReference type="Proteomes" id="UP000001422">
    <property type="component" value="Chromosome"/>
</dbReference>
<keyword evidence="9" id="KW-0407">Ion channel</keyword>
<feature type="transmembrane region" description="Helical" evidence="11">
    <location>
        <begin position="201"/>
        <end position="225"/>
    </location>
</feature>
<accession>Q7U3D1</accession>
<dbReference type="Pfam" id="PF00654">
    <property type="entry name" value="Voltage_CLC"/>
    <property type="match status" value="1"/>
</dbReference>
<evidence type="ECO:0000313" key="12">
    <source>
        <dbReference type="EMBL" id="CAE09016.1"/>
    </source>
</evidence>
<keyword evidence="5" id="KW-0406">Ion transport</keyword>
<keyword evidence="4 11" id="KW-1133">Transmembrane helix</keyword>
<keyword evidence="8" id="KW-0868">Chloride</keyword>
<evidence type="ECO:0000256" key="8">
    <source>
        <dbReference type="ARBA" id="ARBA00023214"/>
    </source>
</evidence>
<feature type="transmembrane region" description="Helical" evidence="11">
    <location>
        <begin position="69"/>
        <end position="93"/>
    </location>
</feature>
<feature type="region of interest" description="Disordered" evidence="10">
    <location>
        <begin position="453"/>
        <end position="481"/>
    </location>
</feature>
<evidence type="ECO:0000256" key="6">
    <source>
        <dbReference type="ARBA" id="ARBA00023136"/>
    </source>
</evidence>
<feature type="transmembrane region" description="Helical" evidence="11">
    <location>
        <begin position="255"/>
        <end position="279"/>
    </location>
</feature>
<feature type="transmembrane region" description="Helical" evidence="11">
    <location>
        <begin position="166"/>
        <end position="189"/>
    </location>
</feature>
<evidence type="ECO:0000256" key="1">
    <source>
        <dbReference type="ARBA" id="ARBA00004141"/>
    </source>
</evidence>
<gene>
    <name evidence="12" type="ordered locus">SYNW2501</name>
</gene>
<evidence type="ECO:0000256" key="5">
    <source>
        <dbReference type="ARBA" id="ARBA00023065"/>
    </source>
</evidence>
<dbReference type="KEGG" id="syw:SYNW2501"/>
<organism evidence="12 13">
    <name type="scientific">Parasynechococcus marenigrum (strain WH8102)</name>
    <dbReference type="NCBI Taxonomy" id="84588"/>
    <lineage>
        <taxon>Bacteria</taxon>
        <taxon>Bacillati</taxon>
        <taxon>Cyanobacteriota</taxon>
        <taxon>Cyanophyceae</taxon>
        <taxon>Synechococcales</taxon>
        <taxon>Prochlorococcaceae</taxon>
        <taxon>Parasynechococcus</taxon>
        <taxon>Parasynechococcus marenigrum</taxon>
    </lineage>
</organism>
<keyword evidence="13" id="KW-1185">Reference proteome</keyword>
<keyword evidence="3 11" id="KW-0812">Transmembrane</keyword>
<dbReference type="RefSeq" id="WP_011129354.1">
    <property type="nucleotide sequence ID" value="NC_005070.1"/>
</dbReference>
<sequence>MPTLSEPKRRRHLLGSSRSIRGLLERRWLVVVLALALTGLGAAITGLLFTGGINLLKDWRLELLNDFPAWVVLPALGGFGGLLSGWLISNLAPAAGGAGITQIMGFLRHRAVPMGLQVGLVKLVAGIIAIGSGFPLGPEGPAVQMGGSVAWQMSRWLKAPAAFRRMIVAAGGGAGIAAVFSAPIGGFIYAIEELLHSARPVVLLLVLITTFSADTWADVLGFLGLNPGSSGLSGSSGFQLERAYTPLVKFLPIDLLYLIALGAVIGVLAELYTRYVLAMQRQGNRWFGDRLILRMTLSGLVLGCVYAALPDTFHNPSELKHLIAAGKADVGLALASFVVLFFSTGLAAGSGAPGGLFMPMLTLGGAIGLACGIGVEALTGHVPTTYVFAGMGAFVAGCSHTPISAMFLAFALTKDLLILKPILVASLMSFLVARLFNPNSIYDRQMGMELASEERMQQRINRHRRPFTPPPPPSGPSGGIN</sequence>
<evidence type="ECO:0000256" key="7">
    <source>
        <dbReference type="ARBA" id="ARBA00023173"/>
    </source>
</evidence>
<evidence type="ECO:0000256" key="2">
    <source>
        <dbReference type="ARBA" id="ARBA00022448"/>
    </source>
</evidence>
<keyword evidence="2" id="KW-0813">Transport</keyword>
<evidence type="ECO:0000256" key="11">
    <source>
        <dbReference type="SAM" id="Phobius"/>
    </source>
</evidence>
<feature type="transmembrane region" description="Helical" evidence="11">
    <location>
        <begin position="356"/>
        <end position="375"/>
    </location>
</feature>
<evidence type="ECO:0000256" key="10">
    <source>
        <dbReference type="SAM" id="MobiDB-lite"/>
    </source>
</evidence>
<dbReference type="PANTHER" id="PTHR43427:SF6">
    <property type="entry name" value="CHLORIDE CHANNEL PROTEIN CLC-E"/>
    <property type="match status" value="1"/>
</dbReference>
<feature type="transmembrane region" description="Helical" evidence="11">
    <location>
        <begin position="291"/>
        <end position="310"/>
    </location>
</feature>
<comment type="subcellular location">
    <subcellularLocation>
        <location evidence="1">Membrane</location>
        <topology evidence="1">Multi-pass membrane protein</topology>
    </subcellularLocation>
</comment>
<protein>
    <submittedName>
        <fullName evidence="12">Chloride channel</fullName>
    </submittedName>
</protein>
<dbReference type="AlphaFoldDB" id="Q7U3D1"/>
<keyword evidence="7" id="KW-0869">Chloride channel</keyword>
<proteinExistence type="predicted"/>
<dbReference type="HOGENOM" id="CLU_015263_7_0_3"/>
<reference evidence="12 13" key="1">
    <citation type="journal article" date="2003" name="Nature">
        <title>The genome of a motile marine Synechococcus.</title>
        <authorList>
            <person name="Palenik B."/>
            <person name="Brahamsha B."/>
            <person name="Larimer F."/>
            <person name="Land M."/>
            <person name="Hauser L."/>
            <person name="Chain P."/>
            <person name="Lamerdin J."/>
            <person name="Regala W."/>
            <person name="Allen E.A."/>
            <person name="McCarren J."/>
            <person name="Paulsen I."/>
            <person name="Dufresne A."/>
            <person name="Partensky F."/>
            <person name="Webb E."/>
            <person name="Waterbury J."/>
        </authorList>
    </citation>
    <scope>NUCLEOTIDE SEQUENCE [LARGE SCALE GENOMIC DNA]</scope>
    <source>
        <strain evidence="12 13">WH8102</strain>
    </source>
</reference>
<keyword evidence="6 11" id="KW-0472">Membrane</keyword>
<feature type="transmembrane region" description="Helical" evidence="11">
    <location>
        <begin position="28"/>
        <end position="49"/>
    </location>
</feature>
<dbReference type="InterPro" id="IPR014743">
    <property type="entry name" value="Cl-channel_core"/>
</dbReference>
<dbReference type="EMBL" id="BX569695">
    <property type="protein sequence ID" value="CAE09016.1"/>
    <property type="molecule type" value="Genomic_DNA"/>
</dbReference>
<dbReference type="SUPFAM" id="SSF81340">
    <property type="entry name" value="Clc chloride channel"/>
    <property type="match status" value="1"/>
</dbReference>
<evidence type="ECO:0000256" key="9">
    <source>
        <dbReference type="ARBA" id="ARBA00023303"/>
    </source>
</evidence>
<dbReference type="InterPro" id="IPR050368">
    <property type="entry name" value="ClC-type_chloride_channel"/>
</dbReference>
<name>Q7U3D1_PARMW</name>
<evidence type="ECO:0000256" key="4">
    <source>
        <dbReference type="ARBA" id="ARBA00022989"/>
    </source>
</evidence>
<feature type="transmembrane region" description="Helical" evidence="11">
    <location>
        <begin position="387"/>
        <end position="410"/>
    </location>
</feature>
<dbReference type="GO" id="GO:0034707">
    <property type="term" value="C:chloride channel complex"/>
    <property type="evidence" value="ECO:0007669"/>
    <property type="project" value="UniProtKB-KW"/>
</dbReference>
<evidence type="ECO:0000256" key="3">
    <source>
        <dbReference type="ARBA" id="ARBA00022692"/>
    </source>
</evidence>
<dbReference type="PANTHER" id="PTHR43427">
    <property type="entry name" value="CHLORIDE CHANNEL PROTEIN CLC-E"/>
    <property type="match status" value="1"/>
</dbReference>
<dbReference type="PRINTS" id="PR00762">
    <property type="entry name" value="CLCHANNEL"/>
</dbReference>
<feature type="transmembrane region" description="Helical" evidence="11">
    <location>
        <begin position="417"/>
        <end position="436"/>
    </location>
</feature>
<dbReference type="STRING" id="84588.SYNW2501"/>
<dbReference type="InterPro" id="IPR001807">
    <property type="entry name" value="ClC"/>
</dbReference>
<dbReference type="Gene3D" id="1.10.3080.10">
    <property type="entry name" value="Clc chloride channel"/>
    <property type="match status" value="1"/>
</dbReference>
<feature type="transmembrane region" description="Helical" evidence="11">
    <location>
        <begin position="330"/>
        <end position="349"/>
    </location>
</feature>
<feature type="transmembrane region" description="Helical" evidence="11">
    <location>
        <begin position="114"/>
        <end position="136"/>
    </location>
</feature>
<evidence type="ECO:0000313" key="13">
    <source>
        <dbReference type="Proteomes" id="UP000001422"/>
    </source>
</evidence>
<dbReference type="eggNOG" id="COG0038">
    <property type="taxonomic scope" value="Bacteria"/>
</dbReference>